<proteinExistence type="predicted"/>
<dbReference type="SUPFAM" id="SSF53756">
    <property type="entry name" value="UDP-Glycosyltransferase/glycogen phosphorylase"/>
    <property type="match status" value="1"/>
</dbReference>
<reference evidence="1 2" key="1">
    <citation type="submission" date="2015-09" db="EMBL/GenBank/DDBJ databases">
        <authorList>
            <consortium name="Pathogen Informatics"/>
        </authorList>
    </citation>
    <scope>NUCLEOTIDE SEQUENCE [LARGE SCALE GENOMIC DNA]</scope>
    <source>
        <strain evidence="1 2">2789STDY5608872</strain>
    </source>
</reference>
<dbReference type="Proteomes" id="UP000095591">
    <property type="component" value="Unassembled WGS sequence"/>
</dbReference>
<evidence type="ECO:0000313" key="2">
    <source>
        <dbReference type="Proteomes" id="UP000095591"/>
    </source>
</evidence>
<name>A0A173V9A7_PARDI</name>
<dbReference type="Pfam" id="PF20706">
    <property type="entry name" value="GT4-conflict"/>
    <property type="match status" value="1"/>
</dbReference>
<gene>
    <name evidence="1" type="ORF">ERS852429_02693</name>
</gene>
<dbReference type="RefSeq" id="WP_157355048.1">
    <property type="nucleotide sequence ID" value="NZ_CYXP01000006.1"/>
</dbReference>
<evidence type="ECO:0000313" key="1">
    <source>
        <dbReference type="EMBL" id="CUN22857.1"/>
    </source>
</evidence>
<dbReference type="Gene3D" id="3.40.50.2000">
    <property type="entry name" value="Glycogen Phosphorylase B"/>
    <property type="match status" value="1"/>
</dbReference>
<protein>
    <submittedName>
        <fullName evidence="1">Glycogen synthase</fullName>
    </submittedName>
</protein>
<dbReference type="AlphaFoldDB" id="A0A173V9A7"/>
<sequence length="618" mass="70828">MVNIISLTDSWGTQKGGINSFNYDLLCSLAKLDLEDLSLYCVVLNIDKAGLEDAEGKGIKIINLKSQEFSDAFVPFILKSINGEDAKNYFIGHDVISGKIAYECKFQSEYNSKFIAFHHMSYESYEPFKINFDPYKSSYKKSRQEIIFSNADIIFGVGPKLYKSAMDLVDDEQKSKCKMFIPGLPEIKSNQKLPNKFIGVCTGRLEYNTDYIKLFSLTVCALKKAILECGEGAFYHDSKVELVGLEKDLDKSKIQDIKNHISSQLNIFNLGEGQSLYNIVPYKEDREEIFTLLKRSTVALMLSIHEGFGLAGWEAIAAGIPLVVSKNSGLYEFLDDSFANQAAKYVYPIEIKGDGKTIFSQQDLENVSEAIKTINNQQSKWKEYATSLKKMLTKKYSWKKICISFLCDIGEKEIVKPLNSRYMIKVVTPHENYGSTHLLKKACKRIWLDAIIYPYYSKTGDYLHYQRMIQKNDKSEVNVIFPTEELVKFHNDHFNGYAGILRKGEYSEEDLLIELRTNIKAFKSIKNSLKAEDQNRFKLFECNTILFHPFVLIDNTMLTGYFSHSACVAPYGTWMLSDISDKIIYEKDILDIEDPMEQAIKRLVDEFQYRLSISKEIK</sequence>
<accession>A0A173V9A7</accession>
<organism evidence="1 2">
    <name type="scientific">Parabacteroides distasonis</name>
    <dbReference type="NCBI Taxonomy" id="823"/>
    <lineage>
        <taxon>Bacteria</taxon>
        <taxon>Pseudomonadati</taxon>
        <taxon>Bacteroidota</taxon>
        <taxon>Bacteroidia</taxon>
        <taxon>Bacteroidales</taxon>
        <taxon>Tannerellaceae</taxon>
        <taxon>Parabacteroides</taxon>
    </lineage>
</organism>
<dbReference type="EMBL" id="CYXP01000006">
    <property type="protein sequence ID" value="CUN22857.1"/>
    <property type="molecule type" value="Genomic_DNA"/>
</dbReference>